<name>A0ABM1KR53_GEKJA</name>
<organism evidence="8 9">
    <name type="scientific">Gekko japonicus</name>
    <name type="common">Schlegel's Japanese gecko</name>
    <dbReference type="NCBI Taxonomy" id="146911"/>
    <lineage>
        <taxon>Eukaryota</taxon>
        <taxon>Metazoa</taxon>
        <taxon>Chordata</taxon>
        <taxon>Craniata</taxon>
        <taxon>Vertebrata</taxon>
        <taxon>Euteleostomi</taxon>
        <taxon>Lepidosauria</taxon>
        <taxon>Squamata</taxon>
        <taxon>Bifurcata</taxon>
        <taxon>Gekkota</taxon>
        <taxon>Gekkonidae</taxon>
        <taxon>Gekkoninae</taxon>
        <taxon>Gekko</taxon>
    </lineage>
</organism>
<feature type="transmembrane region" description="Helical" evidence="6">
    <location>
        <begin position="180"/>
        <end position="210"/>
    </location>
</feature>
<evidence type="ECO:0000256" key="5">
    <source>
        <dbReference type="ARBA" id="ARBA00023136"/>
    </source>
</evidence>
<accession>A0ABM1KR53</accession>
<dbReference type="Pfam" id="PF04547">
    <property type="entry name" value="Anoctamin"/>
    <property type="match status" value="1"/>
</dbReference>
<dbReference type="InterPro" id="IPR007632">
    <property type="entry name" value="Anoctamin"/>
</dbReference>
<dbReference type="InterPro" id="IPR049452">
    <property type="entry name" value="Anoctamin_TM"/>
</dbReference>
<feature type="transmembrane region" description="Helical" evidence="6">
    <location>
        <begin position="704"/>
        <end position="729"/>
    </location>
</feature>
<keyword evidence="5 6" id="KW-0472">Membrane</keyword>
<dbReference type="PANTHER" id="PTHR12308:SF37">
    <property type="entry name" value="ANOCTAMIN-9"/>
    <property type="match status" value="1"/>
</dbReference>
<dbReference type="RefSeq" id="XP_015276190.1">
    <property type="nucleotide sequence ID" value="XM_015420704.1"/>
</dbReference>
<evidence type="ECO:0000256" key="1">
    <source>
        <dbReference type="ARBA" id="ARBA00004141"/>
    </source>
</evidence>
<evidence type="ECO:0000256" key="3">
    <source>
        <dbReference type="ARBA" id="ARBA00022692"/>
    </source>
</evidence>
<feature type="domain" description="Anoctamin transmembrane" evidence="7">
    <location>
        <begin position="173"/>
        <end position="739"/>
    </location>
</feature>
<reference evidence="9" key="1">
    <citation type="submission" date="2025-08" db="UniProtKB">
        <authorList>
            <consortium name="RefSeq"/>
        </authorList>
    </citation>
    <scope>IDENTIFICATION</scope>
</reference>
<feature type="transmembrane region" description="Helical" evidence="6">
    <location>
        <begin position="413"/>
        <end position="436"/>
    </location>
</feature>
<evidence type="ECO:0000313" key="8">
    <source>
        <dbReference type="Proteomes" id="UP000694871"/>
    </source>
</evidence>
<comment type="similarity">
    <text evidence="2 6">Belongs to the anoctamin family.</text>
</comment>
<feature type="transmembrane region" description="Helical" evidence="6">
    <location>
        <begin position="324"/>
        <end position="347"/>
    </location>
</feature>
<dbReference type="PANTHER" id="PTHR12308">
    <property type="entry name" value="ANOCTAMIN"/>
    <property type="match status" value="1"/>
</dbReference>
<keyword evidence="3 6" id="KW-0812">Transmembrane</keyword>
<keyword evidence="8" id="KW-1185">Reference proteome</keyword>
<feature type="transmembrane region" description="Helical" evidence="6">
    <location>
        <begin position="595"/>
        <end position="619"/>
    </location>
</feature>
<evidence type="ECO:0000259" key="7">
    <source>
        <dbReference type="Pfam" id="PF04547"/>
    </source>
</evidence>
<dbReference type="GeneID" id="107118382"/>
<evidence type="ECO:0000256" key="2">
    <source>
        <dbReference type="ARBA" id="ARBA00009671"/>
    </source>
</evidence>
<protein>
    <recommendedName>
        <fullName evidence="6">Anoctamin</fullName>
    </recommendedName>
</protein>
<feature type="transmembrane region" description="Helical" evidence="6">
    <location>
        <begin position="260"/>
        <end position="278"/>
    </location>
</feature>
<comment type="subcellular location">
    <subcellularLocation>
        <location evidence="1 6">Membrane</location>
        <topology evidence="1 6">Multi-pass membrane protein</topology>
    </subcellularLocation>
</comment>
<feature type="transmembrane region" description="Helical" evidence="6">
    <location>
        <begin position="546"/>
        <end position="571"/>
    </location>
</feature>
<sequence>MQNNIALIPLRDHPSEDTDALIPMPNKWDFVLVCDDHKSSINKRNKKEEFLEELRKKGFIIKTIKDKKLFYGIRAPSAVIRKYKFLMGNSDYDLEGLSAQPEEQQEEMTCTRIRIVNFILYSTKISSKQNFQDLMKENVFETAFPLHEREKLDTFLKINWRSIYYNGLIKELRMYFGEKVALYFAWLQWYTYVLLVAAVPGIILVIYGFISFNSSPISQEICAANTTIMCPLCDQKCPFWPLSDTCTYAKFTHLFDNEGTVLFAIFMALWATVYLELWKRQRAKVVSEWNLYLWDEEKDDVAMELISNPDHEIRTYQHSYVRTTIVLILFALMICILIGIAQAIVVYRVMVTVLFAQSNSEFFRERATTMAVVTGAVLHYMSIVTMSKVNKHVAVFLCDLEKPRTLSERENNLTVKIFTLQFVTHFSSLIYIAFFLGRINGRPGNYVRVAGKWRLEECHPSGCLLDLFLQMAIIMTLKQTLNNLEEYLLPWIKYQFRKLCAKPRHHSKIHMEESAQDQCKEDWLWNYQLNEVDIFSLFNEFLEMTIQYSFTTIFVASFPLAPLLAFFNNLIEIRCDAIKMVKLQRRMVPRKAKDIGIWLQILEAIGILAVIANGLVISITSDFIPMQVYKYTLGPCVRENYTGINCLTGYVHHSLSVFSVQDLKNRNDLSDLKDSTGNKITHCRYRDYRNSDDYSYTVEFWHVFAARLVFLILFEHVALCIKLIAAWFVPDVPRRIKNLHLKHKERRLRNQLSEMDDSTEV</sequence>
<evidence type="ECO:0000256" key="4">
    <source>
        <dbReference type="ARBA" id="ARBA00022989"/>
    </source>
</evidence>
<evidence type="ECO:0000256" key="6">
    <source>
        <dbReference type="RuleBase" id="RU280814"/>
    </source>
</evidence>
<keyword evidence="4 6" id="KW-1133">Transmembrane helix</keyword>
<feature type="transmembrane region" description="Helical" evidence="6">
    <location>
        <begin position="367"/>
        <end position="386"/>
    </location>
</feature>
<gene>
    <name evidence="9" type="primary">ANO9</name>
</gene>
<evidence type="ECO:0000313" key="9">
    <source>
        <dbReference type="RefSeq" id="XP_015276190.1"/>
    </source>
</evidence>
<proteinExistence type="inferred from homology"/>
<dbReference type="Proteomes" id="UP000694871">
    <property type="component" value="Unplaced"/>
</dbReference>